<name>A0A1V9FVV1_9BACT</name>
<protein>
    <submittedName>
        <fullName evidence="1">Uncharacterized protein</fullName>
    </submittedName>
</protein>
<proteinExistence type="predicted"/>
<dbReference type="AlphaFoldDB" id="A0A1V9FVV1"/>
<accession>A0A1V9FVV1</accession>
<dbReference type="OrthoDB" id="9986044at2"/>
<dbReference type="EMBL" id="LVYD01000050">
    <property type="protein sequence ID" value="OQP62473.1"/>
    <property type="molecule type" value="Genomic_DNA"/>
</dbReference>
<evidence type="ECO:0000313" key="1">
    <source>
        <dbReference type="EMBL" id="OQP62473.1"/>
    </source>
</evidence>
<gene>
    <name evidence="1" type="ORF">A3860_27660</name>
</gene>
<organism evidence="1 2">
    <name type="scientific">Niastella vici</name>
    <dbReference type="NCBI Taxonomy" id="1703345"/>
    <lineage>
        <taxon>Bacteria</taxon>
        <taxon>Pseudomonadati</taxon>
        <taxon>Bacteroidota</taxon>
        <taxon>Chitinophagia</taxon>
        <taxon>Chitinophagales</taxon>
        <taxon>Chitinophagaceae</taxon>
        <taxon>Niastella</taxon>
    </lineage>
</organism>
<sequence>MKFPLPSYEEQRTVSATFPASYPQFYEVVFTNVRMTIIILKSFFKWGFFNISFFTFAPLKNQTY</sequence>
<comment type="caution">
    <text evidence="1">The sequence shown here is derived from an EMBL/GenBank/DDBJ whole genome shotgun (WGS) entry which is preliminary data.</text>
</comment>
<dbReference type="Proteomes" id="UP000192796">
    <property type="component" value="Unassembled WGS sequence"/>
</dbReference>
<evidence type="ECO:0000313" key="2">
    <source>
        <dbReference type="Proteomes" id="UP000192796"/>
    </source>
</evidence>
<dbReference type="RefSeq" id="WP_081148830.1">
    <property type="nucleotide sequence ID" value="NZ_LVYD01000050.1"/>
</dbReference>
<dbReference type="STRING" id="1703345.A3860_27660"/>
<keyword evidence="2" id="KW-1185">Reference proteome</keyword>
<reference evidence="1 2" key="1">
    <citation type="submission" date="2016-03" db="EMBL/GenBank/DDBJ databases">
        <title>Niastella vici sp. nov., isolated from farmland soil.</title>
        <authorList>
            <person name="Chen L."/>
            <person name="Wang D."/>
            <person name="Yang S."/>
            <person name="Wang G."/>
        </authorList>
    </citation>
    <scope>NUCLEOTIDE SEQUENCE [LARGE SCALE GENOMIC DNA]</scope>
    <source>
        <strain evidence="1 2">DJ57</strain>
    </source>
</reference>